<keyword evidence="3" id="KW-1185">Reference proteome</keyword>
<proteinExistence type="predicted"/>
<dbReference type="AlphaFoldDB" id="A0A6H0XSX4"/>
<organism evidence="2 3">
    <name type="scientific">Peltaster fructicola</name>
    <dbReference type="NCBI Taxonomy" id="286661"/>
    <lineage>
        <taxon>Eukaryota</taxon>
        <taxon>Fungi</taxon>
        <taxon>Dikarya</taxon>
        <taxon>Ascomycota</taxon>
        <taxon>Pezizomycotina</taxon>
        <taxon>Dothideomycetes</taxon>
        <taxon>Dothideomycetes incertae sedis</taxon>
        <taxon>Peltaster</taxon>
    </lineage>
</organism>
<dbReference type="Pfam" id="PF14269">
    <property type="entry name" value="Arylsulfotran_2"/>
    <property type="match status" value="1"/>
</dbReference>
<accession>A0A6H0XSX4</accession>
<dbReference type="OrthoDB" id="5427350at2759"/>
<dbReference type="PANTHER" id="PTHR35340">
    <property type="entry name" value="PQQ ENZYME REPEAT PROTEIN-RELATED"/>
    <property type="match status" value="1"/>
</dbReference>
<name>A0A6H0XSX4_9PEZI</name>
<dbReference type="EMBL" id="CP051140">
    <property type="protein sequence ID" value="QIW97559.1"/>
    <property type="molecule type" value="Genomic_DNA"/>
</dbReference>
<feature type="signal peptide" evidence="1">
    <location>
        <begin position="1"/>
        <end position="22"/>
    </location>
</feature>
<dbReference type="Proteomes" id="UP000503462">
    <property type="component" value="Chromosome 2"/>
</dbReference>
<dbReference type="InterPro" id="IPR039535">
    <property type="entry name" value="ASST-like"/>
</dbReference>
<dbReference type="PANTHER" id="PTHR35340:SF6">
    <property type="entry name" value="ASST-DOMAIN-CONTAINING PROTEIN"/>
    <property type="match status" value="1"/>
</dbReference>
<gene>
    <name evidence="2" type="ORF">AMS68_003077</name>
</gene>
<sequence>MSTYTSLALLCALSRFSSIVNASPFPGHQQDVCALDSYTLVPDNGTGLWPYRTYKTNHAEPPQLAITKHNSTTKHELSPGLIFFGLGNAYVPGEARQAPLIMTSDGDLVWSGPESATSNVQVHTLHGRPVLSYWVEEAGTAGYGSVRVMDTQYNILHTVCPKIDIQQKPGSNATCVADTHEATISANNTMILPVYNLTQTDLTSLGGPKDGWVIDPLAVEVDIETNEVLWSWSPLAHVPVNVSGQPLQGTGYNASHPFDWFHTNSIQPFNDNFLINSRSASTAYYVNRSGEIMWEINGRTGGSFGPLSKETAFSWQHHVRLHSLGDDSKSLLLTMFDDSNQLYTQTNTSSALGIVLELPPNKATSPRPYSRLIDTSELIASYAQGSYELLPGGNAFVGFGARPFMKEFGPNKNGSEVLWSAQFGYDNNNNTAVSYRAFKNDWHATPSEPVDVVVHMAAPQDELNYCANGSQYRGYVSWHGATDIVAYSIHTGQSETCLDQVSTIPRLGFETEFVVPVNARFLQVMALKGARHAVGNSSIVAIA</sequence>
<protein>
    <recommendedName>
        <fullName evidence="4">Arylsulfotransferase N-terminal domain-containing protein</fullName>
    </recommendedName>
</protein>
<keyword evidence="1" id="KW-0732">Signal</keyword>
<evidence type="ECO:0000313" key="2">
    <source>
        <dbReference type="EMBL" id="QIW97559.1"/>
    </source>
</evidence>
<evidence type="ECO:0000313" key="3">
    <source>
        <dbReference type="Proteomes" id="UP000503462"/>
    </source>
</evidence>
<evidence type="ECO:0000256" key="1">
    <source>
        <dbReference type="SAM" id="SignalP"/>
    </source>
</evidence>
<reference evidence="2 3" key="1">
    <citation type="journal article" date="2016" name="Sci. Rep.">
        <title>Peltaster fructicola genome reveals evolution from an invasive phytopathogen to an ectophytic parasite.</title>
        <authorList>
            <person name="Xu C."/>
            <person name="Chen H."/>
            <person name="Gleason M.L."/>
            <person name="Xu J.R."/>
            <person name="Liu H."/>
            <person name="Zhang R."/>
            <person name="Sun G."/>
        </authorList>
    </citation>
    <scope>NUCLEOTIDE SEQUENCE [LARGE SCALE GENOMIC DNA]</scope>
    <source>
        <strain evidence="2 3">LNHT1506</strain>
    </source>
</reference>
<evidence type="ECO:0008006" key="4">
    <source>
        <dbReference type="Google" id="ProtNLM"/>
    </source>
</evidence>
<feature type="chain" id="PRO_5026068358" description="Arylsulfotransferase N-terminal domain-containing protein" evidence="1">
    <location>
        <begin position="23"/>
        <end position="543"/>
    </location>
</feature>
<dbReference type="InterPro" id="IPR053143">
    <property type="entry name" value="Arylsulfate_ST"/>
</dbReference>